<reference evidence="2 3" key="1">
    <citation type="submission" date="2019-05" db="EMBL/GenBank/DDBJ databases">
        <authorList>
            <person name="Hariharan J."/>
            <person name="Choudoir M.J."/>
            <person name="Diebold P."/>
            <person name="Panke-Buisse K."/>
            <person name="Buckley D.H."/>
        </authorList>
    </citation>
    <scope>NUCLEOTIDE SEQUENCE [LARGE SCALE GENOMIC DNA]</scope>
    <source>
        <strain evidence="2 3">SUN51</strain>
    </source>
</reference>
<evidence type="ECO:0000256" key="1">
    <source>
        <dbReference type="SAM" id="MobiDB-lite"/>
    </source>
</evidence>
<gene>
    <name evidence="2" type="ORF">FGF04_03820</name>
</gene>
<evidence type="ECO:0000313" key="3">
    <source>
        <dbReference type="Proteomes" id="UP000324965"/>
    </source>
</evidence>
<dbReference type="EMBL" id="VDFC01000010">
    <property type="protein sequence ID" value="KAA0942215.1"/>
    <property type="molecule type" value="Genomic_DNA"/>
</dbReference>
<keyword evidence="3" id="KW-1185">Reference proteome</keyword>
<organism evidence="2 3">
    <name type="scientific">Streptomyces apricus</name>
    <dbReference type="NCBI Taxonomy" id="1828112"/>
    <lineage>
        <taxon>Bacteria</taxon>
        <taxon>Bacillati</taxon>
        <taxon>Actinomycetota</taxon>
        <taxon>Actinomycetes</taxon>
        <taxon>Kitasatosporales</taxon>
        <taxon>Streptomycetaceae</taxon>
        <taxon>Streptomyces</taxon>
    </lineage>
</organism>
<feature type="region of interest" description="Disordered" evidence="1">
    <location>
        <begin position="1"/>
        <end position="62"/>
    </location>
</feature>
<feature type="compositionally biased region" description="Pro residues" evidence="1">
    <location>
        <begin position="24"/>
        <end position="35"/>
    </location>
</feature>
<sequence>MSQLEGRDWTRMTPDDFDEDAPPRPDTPAGPPTVPAVPDECGTAPLFGDETQGPHLDQLELF</sequence>
<dbReference type="RefSeq" id="WP_149509770.1">
    <property type="nucleotide sequence ID" value="NZ_VDFC01000010.1"/>
</dbReference>
<evidence type="ECO:0000313" key="2">
    <source>
        <dbReference type="EMBL" id="KAA0942215.1"/>
    </source>
</evidence>
<dbReference type="AlphaFoldDB" id="A0A5B0BN67"/>
<accession>A0A5B0BN67</accession>
<name>A0A5B0BN67_9ACTN</name>
<protein>
    <submittedName>
        <fullName evidence="2">Uncharacterized protein</fullName>
    </submittedName>
</protein>
<proteinExistence type="predicted"/>
<dbReference type="Proteomes" id="UP000324965">
    <property type="component" value="Unassembled WGS sequence"/>
</dbReference>
<feature type="compositionally biased region" description="Basic and acidic residues" evidence="1">
    <location>
        <begin position="1"/>
        <end position="14"/>
    </location>
</feature>
<comment type="caution">
    <text evidence="2">The sequence shown here is derived from an EMBL/GenBank/DDBJ whole genome shotgun (WGS) entry which is preliminary data.</text>
</comment>